<dbReference type="PROSITE" id="PS51898">
    <property type="entry name" value="TYR_RECOMBINASE"/>
    <property type="match status" value="1"/>
</dbReference>
<organism evidence="3">
    <name type="scientific">Nonomuraea gerenzanensis</name>
    <dbReference type="NCBI Taxonomy" id="93944"/>
    <lineage>
        <taxon>Bacteria</taxon>
        <taxon>Bacillati</taxon>
        <taxon>Actinomycetota</taxon>
        <taxon>Actinomycetes</taxon>
        <taxon>Streptosporangiales</taxon>
        <taxon>Streptosporangiaceae</taxon>
        <taxon>Nonomuraea</taxon>
    </lineage>
</organism>
<evidence type="ECO:0000256" key="1">
    <source>
        <dbReference type="ARBA" id="ARBA00023172"/>
    </source>
</evidence>
<dbReference type="InterPro" id="IPR011010">
    <property type="entry name" value="DNA_brk_join_enz"/>
</dbReference>
<sequence length="167" mass="18493">MTGMRRGEPLALRWRDLDLDLAAGTVSIRRSVGVVQVKSQKPYLEEGPTKTAKTRVVDLDASTVEVFKDWYVERAALSAELVRDDALIFGTEEGGWRHPHGFSTRFKKTLARFRKDQEKAGAVPVPEVRLHDLRRNQRDAAHQFAALIADAGVGSITPVSETVSTAP</sequence>
<dbReference type="Gene3D" id="1.10.443.10">
    <property type="entry name" value="Intergrase catalytic core"/>
    <property type="match status" value="1"/>
</dbReference>
<dbReference type="GO" id="GO:0015074">
    <property type="term" value="P:DNA integration"/>
    <property type="evidence" value="ECO:0007669"/>
    <property type="project" value="InterPro"/>
</dbReference>
<dbReference type="InterPro" id="IPR013762">
    <property type="entry name" value="Integrase-like_cat_sf"/>
</dbReference>
<reference evidence="3" key="1">
    <citation type="submission" date="2016-04" db="EMBL/GenBank/DDBJ databases">
        <authorList>
            <person name="Evans L.H."/>
            <person name="Alamgir A."/>
            <person name="Owens N."/>
            <person name="Weber N.D."/>
            <person name="Virtaneva K."/>
            <person name="Barbian K."/>
            <person name="Babar A."/>
            <person name="Rosenke K."/>
        </authorList>
    </citation>
    <scope>NUCLEOTIDE SEQUENCE</scope>
    <source>
        <strain evidence="3">Nono1</strain>
    </source>
</reference>
<accession>A0A1M4EEZ9</accession>
<evidence type="ECO:0000259" key="2">
    <source>
        <dbReference type="PROSITE" id="PS51898"/>
    </source>
</evidence>
<dbReference type="RefSeq" id="WP_225266319.1">
    <property type="nucleotide sequence ID" value="NZ_CP084058.1"/>
</dbReference>
<proteinExistence type="predicted"/>
<feature type="domain" description="Tyr recombinase" evidence="2">
    <location>
        <begin position="1"/>
        <end position="167"/>
    </location>
</feature>
<dbReference type="EMBL" id="LT559118">
    <property type="protein sequence ID" value="SBO97561.1"/>
    <property type="molecule type" value="Genomic_DNA"/>
</dbReference>
<dbReference type="InterPro" id="IPR002104">
    <property type="entry name" value="Integrase_catalytic"/>
</dbReference>
<protein>
    <submittedName>
        <fullName evidence="3">Phage integrase family protein</fullName>
    </submittedName>
</protein>
<dbReference type="GO" id="GO:0003677">
    <property type="term" value="F:DNA binding"/>
    <property type="evidence" value="ECO:0007669"/>
    <property type="project" value="InterPro"/>
</dbReference>
<name>A0A1M4EEZ9_9ACTN</name>
<dbReference type="GO" id="GO:0006310">
    <property type="term" value="P:DNA recombination"/>
    <property type="evidence" value="ECO:0007669"/>
    <property type="project" value="UniProtKB-KW"/>
</dbReference>
<gene>
    <name evidence="3" type="ORF">BN4615_P7077</name>
</gene>
<evidence type="ECO:0000313" key="3">
    <source>
        <dbReference type="EMBL" id="SBO97561.1"/>
    </source>
</evidence>
<dbReference type="AlphaFoldDB" id="A0A1M4EEZ9"/>
<keyword evidence="1" id="KW-0233">DNA recombination</keyword>
<dbReference type="Pfam" id="PF00589">
    <property type="entry name" value="Phage_integrase"/>
    <property type="match status" value="1"/>
</dbReference>
<dbReference type="SUPFAM" id="SSF56349">
    <property type="entry name" value="DNA breaking-rejoining enzymes"/>
    <property type="match status" value="1"/>
</dbReference>